<dbReference type="GO" id="GO:0016491">
    <property type="term" value="F:oxidoreductase activity"/>
    <property type="evidence" value="ECO:0007669"/>
    <property type="project" value="UniProtKB-KW"/>
</dbReference>
<dbReference type="PANTHER" id="PTHR11091:SF0">
    <property type="entry name" value="MALATE DEHYDROGENASE"/>
    <property type="match status" value="1"/>
</dbReference>
<dbReference type="SUPFAM" id="SSF89733">
    <property type="entry name" value="L-sulfolactate dehydrogenase-like"/>
    <property type="match status" value="1"/>
</dbReference>
<accession>A0A381XPQ4</accession>
<dbReference type="Pfam" id="PF02615">
    <property type="entry name" value="Ldh_2"/>
    <property type="match status" value="1"/>
</dbReference>
<sequence length="137" mass="15293">MPDRGEFYQLPLGGTREQGSHKGYGFSMMSEVLATLLSGTLSTMVLGTGGSGCHYFCAYNIASFTDVESFKDNMDRMLQTLKDTPPAPGHERVMYPGLSEYEEEQDRRKNGIPLHSEVIEWFTDITSELSIPMVKTV</sequence>
<reference evidence="3" key="1">
    <citation type="submission" date="2018-05" db="EMBL/GenBank/DDBJ databases">
        <authorList>
            <person name="Lanie J.A."/>
            <person name="Ng W.-L."/>
            <person name="Kazmierczak K.M."/>
            <person name="Andrzejewski T.M."/>
            <person name="Davidsen T.M."/>
            <person name="Wayne K.J."/>
            <person name="Tettelin H."/>
            <person name="Glass J.I."/>
            <person name="Rusch D."/>
            <person name="Podicherti R."/>
            <person name="Tsui H.-C.T."/>
            <person name="Winkler M.E."/>
        </authorList>
    </citation>
    <scope>NUCLEOTIDE SEQUENCE</scope>
</reference>
<dbReference type="Gene3D" id="3.30.1370.60">
    <property type="entry name" value="Hypothetical oxidoreductase yiak, domain 2"/>
    <property type="match status" value="1"/>
</dbReference>
<name>A0A381XPQ4_9ZZZZ</name>
<evidence type="ECO:0000256" key="2">
    <source>
        <dbReference type="ARBA" id="ARBA00023002"/>
    </source>
</evidence>
<proteinExistence type="inferred from homology"/>
<dbReference type="InterPro" id="IPR003767">
    <property type="entry name" value="Malate/L-lactate_DH-like"/>
</dbReference>
<gene>
    <name evidence="3" type="ORF">METZ01_LOCUS119620</name>
</gene>
<dbReference type="InterPro" id="IPR043144">
    <property type="entry name" value="Mal/L-sulf/L-lact_DH-like_ah"/>
</dbReference>
<dbReference type="Gene3D" id="1.10.1530.10">
    <property type="match status" value="1"/>
</dbReference>
<evidence type="ECO:0000313" key="3">
    <source>
        <dbReference type="EMBL" id="SVA66766.1"/>
    </source>
</evidence>
<protein>
    <submittedName>
        <fullName evidence="3">Uncharacterized protein</fullName>
    </submittedName>
</protein>
<dbReference type="InterPro" id="IPR036111">
    <property type="entry name" value="Mal/L-sulfo/L-lacto_DH-like_sf"/>
</dbReference>
<dbReference type="InterPro" id="IPR043143">
    <property type="entry name" value="Mal/L-sulf/L-lact_DH-like_NADP"/>
</dbReference>
<keyword evidence="2" id="KW-0560">Oxidoreductase</keyword>
<dbReference type="EMBL" id="UINC01015944">
    <property type="protein sequence ID" value="SVA66766.1"/>
    <property type="molecule type" value="Genomic_DNA"/>
</dbReference>
<dbReference type="AlphaFoldDB" id="A0A381XPQ4"/>
<comment type="similarity">
    <text evidence="1">Belongs to the LDH2/MDH2 oxidoreductase family.</text>
</comment>
<organism evidence="3">
    <name type="scientific">marine metagenome</name>
    <dbReference type="NCBI Taxonomy" id="408172"/>
    <lineage>
        <taxon>unclassified sequences</taxon>
        <taxon>metagenomes</taxon>
        <taxon>ecological metagenomes</taxon>
    </lineage>
</organism>
<dbReference type="PANTHER" id="PTHR11091">
    <property type="entry name" value="OXIDOREDUCTASE-RELATED"/>
    <property type="match status" value="1"/>
</dbReference>
<evidence type="ECO:0000256" key="1">
    <source>
        <dbReference type="ARBA" id="ARBA00006056"/>
    </source>
</evidence>